<evidence type="ECO:0000256" key="13">
    <source>
        <dbReference type="ARBA" id="ARBA00023136"/>
    </source>
</evidence>
<accession>A0A8S4FXK1</accession>
<comment type="cofactor">
    <cofactor evidence="1 15">
        <name>heme</name>
        <dbReference type="ChEBI" id="CHEBI:30413"/>
    </cofactor>
</comment>
<gene>
    <name evidence="17" type="ORF">PLXY2_LOCUS11523</name>
</gene>
<dbReference type="PRINTS" id="PR00463">
    <property type="entry name" value="EP450I"/>
</dbReference>
<keyword evidence="6 15" id="KW-0349">Heme</keyword>
<comment type="similarity">
    <text evidence="4 16">Belongs to the cytochrome P450 family.</text>
</comment>
<evidence type="ECO:0000256" key="10">
    <source>
        <dbReference type="ARBA" id="ARBA00023002"/>
    </source>
</evidence>
<keyword evidence="10 16" id="KW-0560">Oxidoreductase</keyword>
<evidence type="ECO:0000256" key="9">
    <source>
        <dbReference type="ARBA" id="ARBA00022848"/>
    </source>
</evidence>
<evidence type="ECO:0000256" key="7">
    <source>
        <dbReference type="ARBA" id="ARBA00022723"/>
    </source>
</evidence>
<evidence type="ECO:0000256" key="2">
    <source>
        <dbReference type="ARBA" id="ARBA00004174"/>
    </source>
</evidence>
<dbReference type="EC" id="1.14.14.1" evidence="5"/>
<dbReference type="PROSITE" id="PS00086">
    <property type="entry name" value="CYTOCHROME_P450"/>
    <property type="match status" value="1"/>
</dbReference>
<protein>
    <recommendedName>
        <fullName evidence="5">unspecific monooxygenase</fullName>
        <ecNumber evidence="5">1.14.14.1</ecNumber>
    </recommendedName>
</protein>
<sequence>MALLTITAFVIFASLLYFWVKHKYAHWEKKGIKSPPVVPFIGHFGRIITFKESIDGFTKRIYEDFPNEPAVGTYRCLTPAVVLRDPELIKQVMIKDFPVFEDRGIRALDDPINDNLFVAEGETWRILRQKLTPIFTSGKLRNMMPLIDKCVGEYLEYVDGLVARGVEHEVRDLSSKYTLEVIGSCAFGVDMDVFNEKENIFRDVGNRIFSPSLLSRFAQFADFLIPGTLNFLHKTKLYNINERTQTFFLNLVNKIVGEREGRPKSRKDFMDLMIELKEQKFVEKREHDKVAKLEMSPELMAAQAVVFYAAGFETSSATMSFLIHELAFHQDIQQRLHDEVCTVTDKHGGKLTYDALSEMTYLEMCFDETLRKYPIVGTLIRKALVDYQFPGTKLKIDKGTVVFLPVGGLQSDSQYFENPDEFDPERFSPENKGKIPQCVYMPFGEGPRHCIGIRFAKVQSMIGLAAFLKRFKVTPSDNSKRDLSFDAKSITLTSDRGIWVKITKR</sequence>
<proteinExistence type="inferred from homology"/>
<evidence type="ECO:0000256" key="6">
    <source>
        <dbReference type="ARBA" id="ARBA00022617"/>
    </source>
</evidence>
<reference evidence="17" key="1">
    <citation type="submission" date="2020-11" db="EMBL/GenBank/DDBJ databases">
        <authorList>
            <person name="Whiteford S."/>
        </authorList>
    </citation>
    <scope>NUCLEOTIDE SEQUENCE</scope>
</reference>
<keyword evidence="7 15" id="KW-0479">Metal-binding</keyword>
<dbReference type="Gene3D" id="1.10.630.10">
    <property type="entry name" value="Cytochrome P450"/>
    <property type="match status" value="1"/>
</dbReference>
<dbReference type="Proteomes" id="UP000653454">
    <property type="component" value="Unassembled WGS sequence"/>
</dbReference>
<keyword evidence="8" id="KW-0256">Endoplasmic reticulum</keyword>
<dbReference type="GO" id="GO:0005789">
    <property type="term" value="C:endoplasmic reticulum membrane"/>
    <property type="evidence" value="ECO:0007669"/>
    <property type="project" value="UniProtKB-SubCell"/>
</dbReference>
<keyword evidence="18" id="KW-1185">Reference proteome</keyword>
<dbReference type="InterPro" id="IPR001128">
    <property type="entry name" value="Cyt_P450"/>
</dbReference>
<organism evidence="17 18">
    <name type="scientific">Plutella xylostella</name>
    <name type="common">Diamondback moth</name>
    <name type="synonym">Plutella maculipennis</name>
    <dbReference type="NCBI Taxonomy" id="51655"/>
    <lineage>
        <taxon>Eukaryota</taxon>
        <taxon>Metazoa</taxon>
        <taxon>Ecdysozoa</taxon>
        <taxon>Arthropoda</taxon>
        <taxon>Hexapoda</taxon>
        <taxon>Insecta</taxon>
        <taxon>Pterygota</taxon>
        <taxon>Neoptera</taxon>
        <taxon>Endopterygota</taxon>
        <taxon>Lepidoptera</taxon>
        <taxon>Glossata</taxon>
        <taxon>Ditrysia</taxon>
        <taxon>Yponomeutoidea</taxon>
        <taxon>Plutellidae</taxon>
        <taxon>Plutella</taxon>
    </lineage>
</organism>
<dbReference type="Pfam" id="PF00067">
    <property type="entry name" value="p450"/>
    <property type="match status" value="1"/>
</dbReference>
<comment type="caution">
    <text evidence="17">The sequence shown here is derived from an EMBL/GenBank/DDBJ whole genome shotgun (WGS) entry which is preliminary data.</text>
</comment>
<evidence type="ECO:0000256" key="3">
    <source>
        <dbReference type="ARBA" id="ARBA00004406"/>
    </source>
</evidence>
<evidence type="ECO:0000256" key="14">
    <source>
        <dbReference type="ARBA" id="ARBA00047827"/>
    </source>
</evidence>
<keyword evidence="9" id="KW-0492">Microsome</keyword>
<evidence type="ECO:0000256" key="12">
    <source>
        <dbReference type="ARBA" id="ARBA00023033"/>
    </source>
</evidence>
<keyword evidence="12 16" id="KW-0503">Monooxygenase</keyword>
<comment type="catalytic activity">
    <reaction evidence="14">
        <text>an organic molecule + reduced [NADPH--hemoprotein reductase] + O2 = an alcohol + oxidized [NADPH--hemoprotein reductase] + H2O + H(+)</text>
        <dbReference type="Rhea" id="RHEA:17149"/>
        <dbReference type="Rhea" id="RHEA-COMP:11964"/>
        <dbReference type="Rhea" id="RHEA-COMP:11965"/>
        <dbReference type="ChEBI" id="CHEBI:15377"/>
        <dbReference type="ChEBI" id="CHEBI:15378"/>
        <dbReference type="ChEBI" id="CHEBI:15379"/>
        <dbReference type="ChEBI" id="CHEBI:30879"/>
        <dbReference type="ChEBI" id="CHEBI:57618"/>
        <dbReference type="ChEBI" id="CHEBI:58210"/>
        <dbReference type="ChEBI" id="CHEBI:142491"/>
        <dbReference type="EC" id="1.14.14.1"/>
    </reaction>
</comment>
<dbReference type="InterPro" id="IPR017972">
    <property type="entry name" value="Cyt_P450_CS"/>
</dbReference>
<evidence type="ECO:0000256" key="15">
    <source>
        <dbReference type="PIRSR" id="PIRSR602401-1"/>
    </source>
</evidence>
<dbReference type="AlphaFoldDB" id="A0A8S4FXK1"/>
<feature type="binding site" description="axial binding residue" evidence="15">
    <location>
        <position position="450"/>
    </location>
    <ligand>
        <name>heme</name>
        <dbReference type="ChEBI" id="CHEBI:30413"/>
    </ligand>
    <ligandPart>
        <name>Fe</name>
        <dbReference type="ChEBI" id="CHEBI:18248"/>
    </ligandPart>
</feature>
<dbReference type="InterPro" id="IPR002401">
    <property type="entry name" value="Cyt_P450_E_grp-I"/>
</dbReference>
<keyword evidence="11 15" id="KW-0408">Iron</keyword>
<dbReference type="SUPFAM" id="SSF48264">
    <property type="entry name" value="Cytochrome P450"/>
    <property type="match status" value="1"/>
</dbReference>
<evidence type="ECO:0000256" key="5">
    <source>
        <dbReference type="ARBA" id="ARBA00012109"/>
    </source>
</evidence>
<dbReference type="GO" id="GO:0016712">
    <property type="term" value="F:oxidoreductase activity, acting on paired donors, with incorporation or reduction of molecular oxygen, reduced flavin or flavoprotein as one donor, and incorporation of one atom of oxygen"/>
    <property type="evidence" value="ECO:0007669"/>
    <property type="project" value="UniProtKB-EC"/>
</dbReference>
<dbReference type="GO" id="GO:0020037">
    <property type="term" value="F:heme binding"/>
    <property type="evidence" value="ECO:0007669"/>
    <property type="project" value="InterPro"/>
</dbReference>
<comment type="subcellular location">
    <subcellularLocation>
        <location evidence="3">Endoplasmic reticulum membrane</location>
        <topology evidence="3">Peripheral membrane protein</topology>
    </subcellularLocation>
    <subcellularLocation>
        <location evidence="2">Microsome membrane</location>
        <topology evidence="2">Peripheral membrane protein</topology>
    </subcellularLocation>
</comment>
<dbReference type="InterPro" id="IPR050476">
    <property type="entry name" value="Insect_CytP450_Detox"/>
</dbReference>
<dbReference type="PRINTS" id="PR00385">
    <property type="entry name" value="P450"/>
</dbReference>
<keyword evidence="13" id="KW-0472">Membrane</keyword>
<evidence type="ECO:0000256" key="11">
    <source>
        <dbReference type="ARBA" id="ARBA00023004"/>
    </source>
</evidence>
<dbReference type="FunFam" id="1.10.630.10:FF:000042">
    <property type="entry name" value="Cytochrome P450"/>
    <property type="match status" value="1"/>
</dbReference>
<dbReference type="PANTHER" id="PTHR24292:SF45">
    <property type="entry name" value="CYTOCHROME P450 6G1-RELATED"/>
    <property type="match status" value="1"/>
</dbReference>
<evidence type="ECO:0000313" key="18">
    <source>
        <dbReference type="Proteomes" id="UP000653454"/>
    </source>
</evidence>
<evidence type="ECO:0000256" key="16">
    <source>
        <dbReference type="RuleBase" id="RU000461"/>
    </source>
</evidence>
<dbReference type="CDD" id="cd11056">
    <property type="entry name" value="CYP6-like"/>
    <property type="match status" value="1"/>
</dbReference>
<evidence type="ECO:0000256" key="1">
    <source>
        <dbReference type="ARBA" id="ARBA00001971"/>
    </source>
</evidence>
<dbReference type="EMBL" id="CAJHNJ030000059">
    <property type="protein sequence ID" value="CAG9133295.1"/>
    <property type="molecule type" value="Genomic_DNA"/>
</dbReference>
<evidence type="ECO:0000256" key="4">
    <source>
        <dbReference type="ARBA" id="ARBA00010617"/>
    </source>
</evidence>
<dbReference type="GO" id="GO:0005506">
    <property type="term" value="F:iron ion binding"/>
    <property type="evidence" value="ECO:0007669"/>
    <property type="project" value="InterPro"/>
</dbReference>
<dbReference type="PANTHER" id="PTHR24292">
    <property type="entry name" value="CYTOCHROME P450"/>
    <property type="match status" value="1"/>
</dbReference>
<evidence type="ECO:0000313" key="17">
    <source>
        <dbReference type="EMBL" id="CAG9133295.1"/>
    </source>
</evidence>
<evidence type="ECO:0000256" key="8">
    <source>
        <dbReference type="ARBA" id="ARBA00022824"/>
    </source>
</evidence>
<name>A0A8S4FXK1_PLUXY</name>
<dbReference type="InterPro" id="IPR036396">
    <property type="entry name" value="Cyt_P450_sf"/>
</dbReference>